<dbReference type="EMBL" id="JBHRTN010000020">
    <property type="protein sequence ID" value="MFC3127172.1"/>
    <property type="molecule type" value="Genomic_DNA"/>
</dbReference>
<evidence type="ECO:0000256" key="1">
    <source>
        <dbReference type="SAM" id="Phobius"/>
    </source>
</evidence>
<reference evidence="3" key="1">
    <citation type="journal article" date="2019" name="Int. J. Syst. Evol. Microbiol.">
        <title>The Global Catalogue of Microorganisms (GCM) 10K type strain sequencing project: providing services to taxonomists for standard genome sequencing and annotation.</title>
        <authorList>
            <consortium name="The Broad Institute Genomics Platform"/>
            <consortium name="The Broad Institute Genome Sequencing Center for Infectious Disease"/>
            <person name="Wu L."/>
            <person name="Ma J."/>
        </authorList>
    </citation>
    <scope>NUCLEOTIDE SEQUENCE [LARGE SCALE GENOMIC DNA]</scope>
    <source>
        <strain evidence="3">KCTC 52094</strain>
    </source>
</reference>
<accession>A0ABV7G384</accession>
<keyword evidence="1" id="KW-0472">Membrane</keyword>
<evidence type="ECO:0000313" key="3">
    <source>
        <dbReference type="Proteomes" id="UP001595593"/>
    </source>
</evidence>
<feature type="transmembrane region" description="Helical" evidence="1">
    <location>
        <begin position="21"/>
        <end position="44"/>
    </location>
</feature>
<feature type="transmembrane region" description="Helical" evidence="1">
    <location>
        <begin position="50"/>
        <end position="68"/>
    </location>
</feature>
<evidence type="ECO:0000313" key="2">
    <source>
        <dbReference type="EMBL" id="MFC3127172.1"/>
    </source>
</evidence>
<gene>
    <name evidence="2" type="ORF">ACFOD4_19055</name>
</gene>
<protein>
    <submittedName>
        <fullName evidence="2">Uncharacterized protein</fullName>
    </submittedName>
</protein>
<keyword evidence="1" id="KW-0812">Transmembrane</keyword>
<dbReference type="RefSeq" id="WP_379599010.1">
    <property type="nucleotide sequence ID" value="NZ_JBHRTN010000020.1"/>
</dbReference>
<sequence>MQENHGLCGARSRRWLNVTGFLLAFLGLLALAIALGFSIGLLAITEGGNLIAFCLFAPAMLLWLRSILKGRQVAGDL</sequence>
<dbReference type="Proteomes" id="UP001595593">
    <property type="component" value="Unassembled WGS sequence"/>
</dbReference>
<comment type="caution">
    <text evidence="2">The sequence shown here is derived from an EMBL/GenBank/DDBJ whole genome shotgun (WGS) entry which is preliminary data.</text>
</comment>
<proteinExistence type="predicted"/>
<keyword evidence="3" id="KW-1185">Reference proteome</keyword>
<name>A0ABV7G384_9PROT</name>
<keyword evidence="1" id="KW-1133">Transmembrane helix</keyword>
<organism evidence="2 3">
    <name type="scientific">Teichococcus globiformis</name>
    <dbReference type="NCBI Taxonomy" id="2307229"/>
    <lineage>
        <taxon>Bacteria</taxon>
        <taxon>Pseudomonadati</taxon>
        <taxon>Pseudomonadota</taxon>
        <taxon>Alphaproteobacteria</taxon>
        <taxon>Acetobacterales</taxon>
        <taxon>Roseomonadaceae</taxon>
        <taxon>Roseomonas</taxon>
    </lineage>
</organism>